<evidence type="ECO:0000313" key="3">
    <source>
        <dbReference type="Proteomes" id="UP000635606"/>
    </source>
</evidence>
<sequence length="61" mass="7136">MASSSFMNRVMTFFRSPQGRQMIDRGRQRMNRRGDPGRPGMGRPGNQNKLSAFFSRFNRPR</sequence>
<evidence type="ECO:0000313" key="2">
    <source>
        <dbReference type="EMBL" id="GIJ75118.1"/>
    </source>
</evidence>
<proteinExistence type="predicted"/>
<comment type="caution">
    <text evidence="2">The sequence shown here is derived from an EMBL/GenBank/DDBJ whole genome shotgun (WGS) entry which is preliminary data.</text>
</comment>
<dbReference type="EMBL" id="BOPH01000149">
    <property type="protein sequence ID" value="GIJ75118.1"/>
    <property type="molecule type" value="Genomic_DNA"/>
</dbReference>
<feature type="region of interest" description="Disordered" evidence="1">
    <location>
        <begin position="15"/>
        <end position="61"/>
    </location>
</feature>
<dbReference type="Proteomes" id="UP000635606">
    <property type="component" value="Unassembled WGS sequence"/>
</dbReference>
<dbReference type="AlphaFoldDB" id="A0A8J4EHV1"/>
<feature type="compositionally biased region" description="Basic and acidic residues" evidence="1">
    <location>
        <begin position="22"/>
        <end position="36"/>
    </location>
</feature>
<protein>
    <submittedName>
        <fullName evidence="2">Uncharacterized protein</fullName>
    </submittedName>
</protein>
<organism evidence="2 3">
    <name type="scientific">Virgisporangium ochraceum</name>
    <dbReference type="NCBI Taxonomy" id="65505"/>
    <lineage>
        <taxon>Bacteria</taxon>
        <taxon>Bacillati</taxon>
        <taxon>Actinomycetota</taxon>
        <taxon>Actinomycetes</taxon>
        <taxon>Micromonosporales</taxon>
        <taxon>Micromonosporaceae</taxon>
        <taxon>Virgisporangium</taxon>
    </lineage>
</organism>
<evidence type="ECO:0000256" key="1">
    <source>
        <dbReference type="SAM" id="MobiDB-lite"/>
    </source>
</evidence>
<keyword evidence="3" id="KW-1185">Reference proteome</keyword>
<name>A0A8J4EHV1_9ACTN</name>
<accession>A0A8J4EHV1</accession>
<reference evidence="2" key="1">
    <citation type="submission" date="2021-01" db="EMBL/GenBank/DDBJ databases">
        <title>Whole genome shotgun sequence of Virgisporangium ochraceum NBRC 16418.</title>
        <authorList>
            <person name="Komaki H."/>
            <person name="Tamura T."/>
        </authorList>
    </citation>
    <scope>NUCLEOTIDE SEQUENCE</scope>
    <source>
        <strain evidence="2">NBRC 16418</strain>
    </source>
</reference>
<gene>
    <name evidence="2" type="ORF">Voc01_100350</name>
</gene>